<protein>
    <submittedName>
        <fullName evidence="1">Uncharacterized protein</fullName>
    </submittedName>
</protein>
<sequence>MCMIYGLFLDPTRHLSQNFTTKKRNQK</sequence>
<reference evidence="1" key="2">
    <citation type="journal article" date="2015" name="Fish Shellfish Immunol.">
        <title>Early steps in the European eel (Anguilla anguilla)-Vibrio vulnificus interaction in the gills: Role of the RtxA13 toxin.</title>
        <authorList>
            <person name="Callol A."/>
            <person name="Pajuelo D."/>
            <person name="Ebbesson L."/>
            <person name="Teles M."/>
            <person name="MacKenzie S."/>
            <person name="Amaro C."/>
        </authorList>
    </citation>
    <scope>NUCLEOTIDE SEQUENCE</scope>
</reference>
<dbReference type="AlphaFoldDB" id="A0A0E9P5Z9"/>
<proteinExistence type="predicted"/>
<reference evidence="1" key="1">
    <citation type="submission" date="2014-11" db="EMBL/GenBank/DDBJ databases">
        <authorList>
            <person name="Amaro Gonzalez C."/>
        </authorList>
    </citation>
    <scope>NUCLEOTIDE SEQUENCE</scope>
</reference>
<evidence type="ECO:0000313" key="1">
    <source>
        <dbReference type="EMBL" id="JAH00001.1"/>
    </source>
</evidence>
<organism evidence="1">
    <name type="scientific">Anguilla anguilla</name>
    <name type="common">European freshwater eel</name>
    <name type="synonym">Muraena anguilla</name>
    <dbReference type="NCBI Taxonomy" id="7936"/>
    <lineage>
        <taxon>Eukaryota</taxon>
        <taxon>Metazoa</taxon>
        <taxon>Chordata</taxon>
        <taxon>Craniata</taxon>
        <taxon>Vertebrata</taxon>
        <taxon>Euteleostomi</taxon>
        <taxon>Actinopterygii</taxon>
        <taxon>Neopterygii</taxon>
        <taxon>Teleostei</taxon>
        <taxon>Anguilliformes</taxon>
        <taxon>Anguillidae</taxon>
        <taxon>Anguilla</taxon>
    </lineage>
</organism>
<dbReference type="EMBL" id="GBXM01108576">
    <property type="protein sequence ID" value="JAH00001.1"/>
    <property type="molecule type" value="Transcribed_RNA"/>
</dbReference>
<accession>A0A0E9P5Z9</accession>
<name>A0A0E9P5Z9_ANGAN</name>